<dbReference type="SMART" id="SM01321">
    <property type="entry name" value="Y1_Tnp"/>
    <property type="match status" value="1"/>
</dbReference>
<accession>A0ABV3RQ66</accession>
<feature type="domain" description="Transposase IS200-like" evidence="1">
    <location>
        <begin position="9"/>
        <end position="132"/>
    </location>
</feature>
<evidence type="ECO:0000313" key="2">
    <source>
        <dbReference type="EMBL" id="MEW9921158.1"/>
    </source>
</evidence>
<dbReference type="Proteomes" id="UP001556098">
    <property type="component" value="Unassembled WGS sequence"/>
</dbReference>
<proteinExistence type="predicted"/>
<evidence type="ECO:0000313" key="3">
    <source>
        <dbReference type="Proteomes" id="UP001556098"/>
    </source>
</evidence>
<reference evidence="2 3" key="1">
    <citation type="submission" date="2024-07" db="EMBL/GenBank/DDBJ databases">
        <title>Marimonas sp.nov., isolated from tidal-flat sediment.</title>
        <authorList>
            <person name="Jayan J.N."/>
            <person name="Lee S.S."/>
        </authorList>
    </citation>
    <scope>NUCLEOTIDE SEQUENCE [LARGE SCALE GENOMIC DNA]</scope>
    <source>
        <strain evidence="2 3">MJW-29</strain>
    </source>
</reference>
<name>A0ABV3RQ66_9RHOB</name>
<dbReference type="SUPFAM" id="SSF143422">
    <property type="entry name" value="Transposase IS200-like"/>
    <property type="match status" value="1"/>
</dbReference>
<dbReference type="InterPro" id="IPR002686">
    <property type="entry name" value="Transposase_17"/>
</dbReference>
<sequence>MTAYRRLRVPGATYFFTVTLADRNSGILIDRISELRRAFRLTMDERPFVCDAAVILPDHLHTIWTLPEGDADFSTRWRLIKSRFSRASGIRSPIGASQCAKQERGVWQRRFWEHCIRDETDFVAHLSYCWGNPVKHGYVSSPMAWPFSSIHRDRLNGRVPMEWIGEPEGDFGEP</sequence>
<keyword evidence="3" id="KW-1185">Reference proteome</keyword>
<gene>
    <name evidence="2" type="ORF">AB2B41_16225</name>
</gene>
<dbReference type="InterPro" id="IPR052715">
    <property type="entry name" value="RAYT_transposase"/>
</dbReference>
<comment type="caution">
    <text evidence="2">The sequence shown here is derived from an EMBL/GenBank/DDBJ whole genome shotgun (WGS) entry which is preliminary data.</text>
</comment>
<dbReference type="InterPro" id="IPR036515">
    <property type="entry name" value="Transposase_17_sf"/>
</dbReference>
<dbReference type="PANTHER" id="PTHR36966:SF1">
    <property type="entry name" value="REP-ASSOCIATED TYROSINE TRANSPOSASE"/>
    <property type="match status" value="1"/>
</dbReference>
<dbReference type="RefSeq" id="WP_367878860.1">
    <property type="nucleotide sequence ID" value="NZ_JBFNXX010000013.1"/>
</dbReference>
<dbReference type="PANTHER" id="PTHR36966">
    <property type="entry name" value="REP-ASSOCIATED TYROSINE TRANSPOSASE"/>
    <property type="match status" value="1"/>
</dbReference>
<organism evidence="2 3">
    <name type="scientific">Sulfitobacter sediminis</name>
    <dbReference type="NCBI Taxonomy" id="3234186"/>
    <lineage>
        <taxon>Bacteria</taxon>
        <taxon>Pseudomonadati</taxon>
        <taxon>Pseudomonadota</taxon>
        <taxon>Alphaproteobacteria</taxon>
        <taxon>Rhodobacterales</taxon>
        <taxon>Roseobacteraceae</taxon>
        <taxon>Sulfitobacter</taxon>
    </lineage>
</organism>
<dbReference type="NCBIfam" id="NF047646">
    <property type="entry name" value="REP_Tyr_transpos"/>
    <property type="match status" value="1"/>
</dbReference>
<dbReference type="Gene3D" id="3.30.70.1290">
    <property type="entry name" value="Transposase IS200-like"/>
    <property type="match status" value="1"/>
</dbReference>
<dbReference type="EMBL" id="JBFNXX010000013">
    <property type="protein sequence ID" value="MEW9921158.1"/>
    <property type="molecule type" value="Genomic_DNA"/>
</dbReference>
<evidence type="ECO:0000259" key="1">
    <source>
        <dbReference type="SMART" id="SM01321"/>
    </source>
</evidence>
<protein>
    <submittedName>
        <fullName evidence="2">Transposase</fullName>
    </submittedName>
</protein>